<feature type="non-terminal residue" evidence="1">
    <location>
        <position position="1"/>
    </location>
</feature>
<name>A0A060BRG9_9PROT</name>
<sequence length="92" mass="10270">GEFEWLAFFDADEFLVLDEGLGLKALLRQRPEAAIGVPWAMFGSSGHKDYPPGLMIEDYTNRAPDSFGPNAHVKSILRPQLAKRAYNPHCLP</sequence>
<dbReference type="AlphaFoldDB" id="A0A060BRG9"/>
<organism evidence="1">
    <name type="scientific">uncultured Granulibacter sp</name>
    <dbReference type="NCBI Taxonomy" id="708631"/>
    <lineage>
        <taxon>Bacteria</taxon>
        <taxon>Pseudomonadati</taxon>
        <taxon>Pseudomonadota</taxon>
        <taxon>Alphaproteobacteria</taxon>
        <taxon>Acetobacterales</taxon>
        <taxon>Acetobacteraceae</taxon>
        <taxon>Granulibacter</taxon>
        <taxon>environmental samples</taxon>
    </lineage>
</organism>
<evidence type="ECO:0000313" key="1">
    <source>
        <dbReference type="EMBL" id="AIA86973.1"/>
    </source>
</evidence>
<accession>A0A060BRG9</accession>
<reference evidence="1" key="1">
    <citation type="journal article" date="2013" name="Environ. Microbiol.">
        <title>Seasonally variable intestinal metagenomes of the red palm weevil (Rhynchophorus ferrugineus).</title>
        <authorList>
            <person name="Jia S."/>
            <person name="Zhang X."/>
            <person name="Zhang G."/>
            <person name="Yin A."/>
            <person name="Zhang S."/>
            <person name="Li F."/>
            <person name="Wang L."/>
            <person name="Zhao D."/>
            <person name="Yun Q."/>
            <person name="Tala"/>
            <person name="Wang J."/>
            <person name="Sun G."/>
            <person name="Baabdullah M."/>
            <person name="Yu X."/>
            <person name="Hu S."/>
            <person name="Al-Mssallem I.S."/>
            <person name="Yu J."/>
        </authorList>
    </citation>
    <scope>NUCLEOTIDE SEQUENCE</scope>
</reference>
<proteinExistence type="predicted"/>
<protein>
    <submittedName>
        <fullName evidence="1">CAZy families GT2 protein</fullName>
    </submittedName>
</protein>
<dbReference type="EMBL" id="KF119705">
    <property type="protein sequence ID" value="AIA86973.1"/>
    <property type="molecule type" value="Genomic_DNA"/>
</dbReference>